<protein>
    <submittedName>
        <fullName evidence="1">Uncharacterized protein</fullName>
    </submittedName>
</protein>
<organism evidence="1 2">
    <name type="scientific">Candidatus Kutchimonas denitrificans</name>
    <dbReference type="NCBI Taxonomy" id="3056748"/>
    <lineage>
        <taxon>Bacteria</taxon>
        <taxon>Pseudomonadati</taxon>
        <taxon>Gemmatimonadota</taxon>
        <taxon>Gemmatimonadia</taxon>
        <taxon>Candidatus Palauibacterales</taxon>
        <taxon>Candidatus Palauibacteraceae</taxon>
        <taxon>Candidatus Kutchimonas</taxon>
    </lineage>
</organism>
<proteinExistence type="predicted"/>
<reference evidence="1 2" key="1">
    <citation type="submission" date="2020-01" db="EMBL/GenBank/DDBJ databases">
        <title>Genomes assembled from Gulf of Kutch pelagic sediment metagenomes.</title>
        <authorList>
            <person name="Chandrashekar M."/>
            <person name="Mahajan M.S."/>
            <person name="Dave K.J."/>
            <person name="Vatsa P."/>
            <person name="Nathani N.M."/>
        </authorList>
    </citation>
    <scope>NUCLEOTIDE SEQUENCE [LARGE SCALE GENOMIC DNA]</scope>
    <source>
        <strain evidence="1">KS3-K002</strain>
    </source>
</reference>
<comment type="caution">
    <text evidence="1">The sequence shown here is derived from an EMBL/GenBank/DDBJ whole genome shotgun (WGS) entry which is preliminary data.</text>
</comment>
<dbReference type="EMBL" id="JAACAK010000032">
    <property type="protein sequence ID" value="NIR74291.1"/>
    <property type="molecule type" value="Genomic_DNA"/>
</dbReference>
<dbReference type="AlphaFoldDB" id="A0AAE4ZA12"/>
<name>A0AAE4ZA12_9BACT</name>
<evidence type="ECO:0000313" key="2">
    <source>
        <dbReference type="Proteomes" id="UP000702544"/>
    </source>
</evidence>
<dbReference type="Proteomes" id="UP000702544">
    <property type="component" value="Unassembled WGS sequence"/>
</dbReference>
<accession>A0AAE4ZA12</accession>
<sequence length="69" mass="7655">MHPFPYVLSEVGRADFWSSAIEAYRTPIPKAGTMTAANADAWAEALRNDSEMGVFFGSSNYYAHVARRP</sequence>
<evidence type="ECO:0000313" key="1">
    <source>
        <dbReference type="EMBL" id="NIR74291.1"/>
    </source>
</evidence>
<gene>
    <name evidence="1" type="ORF">GWO12_04140</name>
</gene>